<gene>
    <name evidence="1" type="ORF">GCWU0000282_002710</name>
</gene>
<dbReference type="eggNOG" id="COG5421">
    <property type="taxonomic scope" value="Bacteria"/>
</dbReference>
<evidence type="ECO:0000313" key="2">
    <source>
        <dbReference type="Proteomes" id="UP000018227"/>
    </source>
</evidence>
<dbReference type="AlphaFoldDB" id="V2XKA6"/>
<accession>V2XKA6</accession>
<proteinExistence type="predicted"/>
<protein>
    <submittedName>
        <fullName evidence="1">Uncharacterized protein</fullName>
    </submittedName>
</protein>
<dbReference type="EMBL" id="ACIL03000016">
    <property type="protein sequence ID" value="ESL02574.1"/>
    <property type="molecule type" value="Genomic_DNA"/>
</dbReference>
<sequence>MQNMQIANISDMAYVSQYTGSKALTALEGVFALGLDRKNFLPKDLNKKCRKKF</sequence>
<keyword evidence="2" id="KW-1185">Reference proteome</keyword>
<name>V2XKA6_9FIRM</name>
<comment type="caution">
    <text evidence="1">The sequence shown here is derived from an EMBL/GenBank/DDBJ whole genome shotgun (WGS) entry which is preliminary data.</text>
</comment>
<evidence type="ECO:0000313" key="1">
    <source>
        <dbReference type="EMBL" id="ESL02574.1"/>
    </source>
</evidence>
<organism evidence="1 2">
    <name type="scientific">Catonella morbi ATCC 51271</name>
    <dbReference type="NCBI Taxonomy" id="592026"/>
    <lineage>
        <taxon>Bacteria</taxon>
        <taxon>Bacillati</taxon>
        <taxon>Bacillota</taxon>
        <taxon>Clostridia</taxon>
        <taxon>Lachnospirales</taxon>
        <taxon>Lachnospiraceae</taxon>
        <taxon>Catonella</taxon>
    </lineage>
</organism>
<reference evidence="1 2" key="1">
    <citation type="submission" date="2013-06" db="EMBL/GenBank/DDBJ databases">
        <authorList>
            <person name="Weinstock G."/>
            <person name="Sodergren E."/>
            <person name="Clifton S."/>
            <person name="Fulton L."/>
            <person name="Fulton B."/>
            <person name="Courtney L."/>
            <person name="Fronick C."/>
            <person name="Harrison M."/>
            <person name="Strong C."/>
            <person name="Farmer C."/>
            <person name="Delahaunty K."/>
            <person name="Markovic C."/>
            <person name="Hall O."/>
            <person name="Minx P."/>
            <person name="Tomlinson C."/>
            <person name="Mitreva M."/>
            <person name="Nelson J."/>
            <person name="Hou S."/>
            <person name="Wollam A."/>
            <person name="Pepin K.H."/>
            <person name="Johnson M."/>
            <person name="Bhonagiri V."/>
            <person name="Nash W.E."/>
            <person name="Warren W."/>
            <person name="Chinwalla A."/>
            <person name="Mardis E.R."/>
            <person name="Wilson R.K."/>
        </authorList>
    </citation>
    <scope>NUCLEOTIDE SEQUENCE [LARGE SCALE GENOMIC DNA]</scope>
    <source>
        <strain evidence="1 2">ATCC 51271</strain>
    </source>
</reference>
<dbReference type="HOGENOM" id="CLU_3062645_0_0_9"/>
<dbReference type="Proteomes" id="UP000018227">
    <property type="component" value="Unassembled WGS sequence"/>
</dbReference>